<dbReference type="EMBL" id="QJKF01000003">
    <property type="protein sequence ID" value="PXX66877.1"/>
    <property type="molecule type" value="Genomic_DNA"/>
</dbReference>
<accession>A0A318KTP4</accession>
<comment type="caution">
    <text evidence="1">The sequence shown here is derived from an EMBL/GenBank/DDBJ whole genome shotgun (WGS) entry which is preliminary data.</text>
</comment>
<dbReference type="InterPro" id="IPR018763">
    <property type="entry name" value="DUF2334"/>
</dbReference>
<name>A0A318KTP4_9NOCA</name>
<evidence type="ECO:0000313" key="2">
    <source>
        <dbReference type="Proteomes" id="UP000247569"/>
    </source>
</evidence>
<organism evidence="1 2">
    <name type="scientific">Nocardia tenerifensis</name>
    <dbReference type="NCBI Taxonomy" id="228006"/>
    <lineage>
        <taxon>Bacteria</taxon>
        <taxon>Bacillati</taxon>
        <taxon>Actinomycetota</taxon>
        <taxon>Actinomycetes</taxon>
        <taxon>Mycobacteriales</taxon>
        <taxon>Nocardiaceae</taxon>
        <taxon>Nocardia</taxon>
    </lineage>
</organism>
<dbReference type="Proteomes" id="UP000247569">
    <property type="component" value="Unassembled WGS sequence"/>
</dbReference>
<protein>
    <recommendedName>
        <fullName evidence="3">Deacetylase</fullName>
    </recommendedName>
</protein>
<dbReference type="CDD" id="cd11374">
    <property type="entry name" value="CE4_u10"/>
    <property type="match status" value="1"/>
</dbReference>
<dbReference type="GO" id="GO:0005975">
    <property type="term" value="P:carbohydrate metabolic process"/>
    <property type="evidence" value="ECO:0007669"/>
    <property type="project" value="InterPro"/>
</dbReference>
<gene>
    <name evidence="1" type="ORF">DFR70_103632</name>
</gene>
<reference evidence="1 2" key="1">
    <citation type="submission" date="2018-05" db="EMBL/GenBank/DDBJ databases">
        <title>Genomic Encyclopedia of Type Strains, Phase IV (KMG-IV): sequencing the most valuable type-strain genomes for metagenomic binning, comparative biology and taxonomic classification.</title>
        <authorList>
            <person name="Goeker M."/>
        </authorList>
    </citation>
    <scope>NUCLEOTIDE SEQUENCE [LARGE SCALE GENOMIC DNA]</scope>
    <source>
        <strain evidence="1 2">DSM 44704</strain>
    </source>
</reference>
<dbReference type="SUPFAM" id="SSF88713">
    <property type="entry name" value="Glycoside hydrolase/deacetylase"/>
    <property type="match status" value="1"/>
</dbReference>
<keyword evidence="2" id="KW-1185">Reference proteome</keyword>
<dbReference type="InterPro" id="IPR011330">
    <property type="entry name" value="Glyco_hydro/deAcase_b/a-brl"/>
</dbReference>
<evidence type="ECO:0000313" key="1">
    <source>
        <dbReference type="EMBL" id="PXX66877.1"/>
    </source>
</evidence>
<proteinExistence type="predicted"/>
<dbReference type="AlphaFoldDB" id="A0A318KTP4"/>
<dbReference type="Gene3D" id="3.20.20.370">
    <property type="entry name" value="Glycoside hydrolase/deacetylase"/>
    <property type="match status" value="1"/>
</dbReference>
<evidence type="ECO:0008006" key="3">
    <source>
        <dbReference type="Google" id="ProtNLM"/>
    </source>
</evidence>
<sequence>MNRRVPHPDTYLHESTTCRHNAEADFARICAAVFVAPSPGQHAEYIWPWHRWFMNAELVVSVSGIRDTTRNAAIEFAAEMDRRGVPLSLLVAPRLKGKYRLVEDPATQAWLRGRRARGDAIVLHGYDQAATKSRRAEFATLPRHEARLRLTAADRVMERVELRTRLFAAPRWDASAGAIEALPEVGFRVALGLTSILDLEHNVAQKVRVYGIGEGFRAEPWWCRALVMGAARTARRGGLLRLAVSAAQLERSGPRQAMLDAVDLALFHGATGAVYRWEPPAIARAA</sequence>
<dbReference type="Pfam" id="PF10096">
    <property type="entry name" value="DUF2334"/>
    <property type="match status" value="1"/>
</dbReference>